<evidence type="ECO:0000313" key="5">
    <source>
        <dbReference type="Proteomes" id="UP000247792"/>
    </source>
</evidence>
<keyword evidence="1" id="KW-0645">Protease</keyword>
<gene>
    <name evidence="4" type="ORF">DFR42_103358</name>
</gene>
<keyword evidence="1" id="KW-0378">Hydrolase</keyword>
<comment type="similarity">
    <text evidence="1">Belongs to the peptidase M81 family.</text>
</comment>
<organism evidence="4 5">
    <name type="scientific">Undibacterium pigrum</name>
    <dbReference type="NCBI Taxonomy" id="401470"/>
    <lineage>
        <taxon>Bacteria</taxon>
        <taxon>Pseudomonadati</taxon>
        <taxon>Pseudomonadota</taxon>
        <taxon>Betaproteobacteria</taxon>
        <taxon>Burkholderiales</taxon>
        <taxon>Oxalobacteraceae</taxon>
        <taxon>Undibacterium</taxon>
    </lineage>
</organism>
<keyword evidence="1" id="KW-0479">Metal-binding</keyword>
<accession>A0A318J9V2</accession>
<comment type="caution">
    <text evidence="4">The sequence shown here is derived from an EMBL/GenBank/DDBJ whole genome shotgun (WGS) entry which is preliminary data.</text>
</comment>
<keyword evidence="1" id="KW-0482">Metalloprotease</keyword>
<feature type="domain" description="Microcystin LR degradation protein MlrC C-terminal" evidence="2">
    <location>
        <begin position="296"/>
        <end position="469"/>
    </location>
</feature>
<sequence length="486" mass="51881">MNIFTSALFTETNTFSAFPTTLQSFEELGIVRGPVADDALGSVGPVLQQWRRLANENGDTVHEGLYAIAQPAGIVEAEAYQKLRSDILAALELAMPVDMVLLLLHGAMVADGVDDCEGDLIAAVRARTGPDCIIGVKLDPHCHMTPAMTNEADIIILMREYPHTDYRERAVELFELCRAAATGATSPVMEVVDCAMVGFYPTTAQPMRSLVDALADAERQPGILSASYVHGFPWGDVPDAGTKVLVVADRDRIAAAYTAQELARALYQARHELLPHLESAAQVLDPSPAGPFPVILADAGDNPGGGAPCDHTGLLSELLLRPTLRCAFGMLWDPAAVDACHQAGVGAVIELAIGGKVSPASGTPLQLTLTVRGLSLQHSQQIGTLTDPLGRAAWVRCGAVDIVLISRRQQTLSPTAFTGLGVPLHEASVIAVKSSHHYYTEFSRLSTNCHVIETGAALSMDFAHLPYRRRGKTYFPALANPAPELT</sequence>
<dbReference type="GO" id="GO:0006508">
    <property type="term" value="P:proteolysis"/>
    <property type="evidence" value="ECO:0007669"/>
    <property type="project" value="UniProtKB-KW"/>
</dbReference>
<dbReference type="Pfam" id="PF07171">
    <property type="entry name" value="MlrC_C"/>
    <property type="match status" value="1"/>
</dbReference>
<evidence type="ECO:0000256" key="1">
    <source>
        <dbReference type="PIRNR" id="PIRNR012702"/>
    </source>
</evidence>
<feature type="domain" description="Microcystin LR degradation protein MlrC N-terminal" evidence="3">
    <location>
        <begin position="3"/>
        <end position="285"/>
    </location>
</feature>
<evidence type="ECO:0000313" key="4">
    <source>
        <dbReference type="EMBL" id="PXX44089.1"/>
    </source>
</evidence>
<dbReference type="Pfam" id="PF07364">
    <property type="entry name" value="DUF1485"/>
    <property type="match status" value="1"/>
</dbReference>
<comment type="cofactor">
    <cofactor evidence="1">
        <name>Zn(2+)</name>
        <dbReference type="ChEBI" id="CHEBI:29105"/>
    </cofactor>
    <text evidence="1">Binds 1 zinc ion per subunit.</text>
</comment>
<dbReference type="InterPro" id="IPR010799">
    <property type="entry name" value="MlrC_C"/>
</dbReference>
<reference evidence="4 5" key="1">
    <citation type="submission" date="2018-05" db="EMBL/GenBank/DDBJ databases">
        <title>Genomic Encyclopedia of Type Strains, Phase IV (KMG-IV): sequencing the most valuable type-strain genomes for metagenomic binning, comparative biology and taxonomic classification.</title>
        <authorList>
            <person name="Goeker M."/>
        </authorList>
    </citation>
    <scope>NUCLEOTIDE SEQUENCE [LARGE SCALE GENOMIC DNA]</scope>
    <source>
        <strain evidence="4 5">DSM 19792</strain>
    </source>
</reference>
<dbReference type="GO" id="GO:0046872">
    <property type="term" value="F:metal ion binding"/>
    <property type="evidence" value="ECO:0007669"/>
    <property type="project" value="UniProtKB-KW"/>
</dbReference>
<keyword evidence="5" id="KW-1185">Reference proteome</keyword>
<evidence type="ECO:0000259" key="2">
    <source>
        <dbReference type="Pfam" id="PF07171"/>
    </source>
</evidence>
<name>A0A318J9V2_9BURK</name>
<dbReference type="RefSeq" id="WP_170133503.1">
    <property type="nucleotide sequence ID" value="NZ_QJKB01000003.1"/>
</dbReference>
<dbReference type="EMBL" id="QJKB01000003">
    <property type="protein sequence ID" value="PXX44089.1"/>
    <property type="molecule type" value="Genomic_DNA"/>
</dbReference>
<dbReference type="InterPro" id="IPR009197">
    <property type="entry name" value="MlrC"/>
</dbReference>
<dbReference type="AlphaFoldDB" id="A0A318J9V2"/>
<protein>
    <recommendedName>
        <fullName evidence="1">Microcystinase C</fullName>
        <shortName evidence="1">MlrC</shortName>
    </recommendedName>
</protein>
<dbReference type="Proteomes" id="UP000247792">
    <property type="component" value="Unassembled WGS sequence"/>
</dbReference>
<dbReference type="GO" id="GO:0008237">
    <property type="term" value="F:metallopeptidase activity"/>
    <property type="evidence" value="ECO:0007669"/>
    <property type="project" value="UniProtKB-KW"/>
</dbReference>
<comment type="function">
    <text evidence="1">Involved in peptidolytic degradation of cyclic heptapeptide hepatotoxin microcystin (MC).</text>
</comment>
<dbReference type="PIRSF" id="PIRSF012702">
    <property type="entry name" value="UCP012702"/>
    <property type="match status" value="1"/>
</dbReference>
<proteinExistence type="inferred from homology"/>
<evidence type="ECO:0000259" key="3">
    <source>
        <dbReference type="Pfam" id="PF07364"/>
    </source>
</evidence>
<dbReference type="InterPro" id="IPR015995">
    <property type="entry name" value="MlrC_N"/>
</dbReference>